<proteinExistence type="predicted"/>
<reference evidence="4" key="1">
    <citation type="journal article" date="2019" name="Int. J. Syst. Evol. Microbiol.">
        <title>The Global Catalogue of Microorganisms (GCM) 10K type strain sequencing project: providing services to taxonomists for standard genome sequencing and annotation.</title>
        <authorList>
            <consortium name="The Broad Institute Genomics Platform"/>
            <consortium name="The Broad Institute Genome Sequencing Center for Infectious Disease"/>
            <person name="Wu L."/>
            <person name="Ma J."/>
        </authorList>
    </citation>
    <scope>NUCLEOTIDE SEQUENCE [LARGE SCALE GENOMIC DNA]</scope>
    <source>
        <strain evidence="4">CCTCC AB 2013263</strain>
    </source>
</reference>
<evidence type="ECO:0000259" key="1">
    <source>
        <dbReference type="Pfam" id="PF06202"/>
    </source>
</evidence>
<evidence type="ECO:0000313" key="4">
    <source>
        <dbReference type="Proteomes" id="UP001595748"/>
    </source>
</evidence>
<dbReference type="Pfam" id="PF06202">
    <property type="entry name" value="GDE_C"/>
    <property type="match status" value="1"/>
</dbReference>
<dbReference type="InterPro" id="IPR032790">
    <property type="entry name" value="GDE_C"/>
</dbReference>
<dbReference type="InterPro" id="IPR008928">
    <property type="entry name" value="6-hairpin_glycosidase_sf"/>
</dbReference>
<dbReference type="PANTHER" id="PTHR10569:SF2">
    <property type="entry name" value="GLYCOGEN DEBRANCHING ENZYME"/>
    <property type="match status" value="1"/>
</dbReference>
<dbReference type="InterPro" id="IPR012341">
    <property type="entry name" value="6hp_glycosidase-like_sf"/>
</dbReference>
<name>A0ABV8AAA0_9DEIO</name>
<keyword evidence="4" id="KW-1185">Reference proteome</keyword>
<dbReference type="PANTHER" id="PTHR10569">
    <property type="entry name" value="GLYCOGEN DEBRANCHING ENZYME"/>
    <property type="match status" value="1"/>
</dbReference>
<accession>A0ABV8AAA0</accession>
<evidence type="ECO:0000259" key="2">
    <source>
        <dbReference type="Pfam" id="PF12439"/>
    </source>
</evidence>
<evidence type="ECO:0000313" key="3">
    <source>
        <dbReference type="EMBL" id="MFC3861122.1"/>
    </source>
</evidence>
<dbReference type="EMBL" id="JBHRZF010000125">
    <property type="protein sequence ID" value="MFC3861122.1"/>
    <property type="molecule type" value="Genomic_DNA"/>
</dbReference>
<protein>
    <submittedName>
        <fullName evidence="3">Amylo-alpha-1,6-glucosidase</fullName>
    </submittedName>
</protein>
<sequence length="771" mass="82104">MTTGAPVSMPRGPASVFSYGPQAARDPGLEVLLTDGLGGFALSSLAGVPTRCYSGLVVSQWPPVKRFAHLASPLEELEVAGEHVALHALEIAPNVFEGRGLELLTGATMWNLLPEREQLWRGVRVRRRQVMPHGSGAVIYLYDVTARDSVTLTLGGFFTDRDMHAMHRSAPNLIFQAGGRHVKVQGERDTVVRLHLPDVGQAGGPVPGQSILKEAVVAALTPAPFVQRVYYRMDEARGEPSTEYVRGCALWRVTFPPGGGRVALSVQGAAPDQPAVDDPWEALDAEMNRRQELTGRAWRATGVTDGIVATLALAADAYLVNRAQPAGTSVIAGYPWFSDWGRDSMIALTGLTLVTGRAETARDILRTYLQALRRGLIPNHFHDDGGGAGYNTVDGSLWLAVALERYVRTTGDGQFARECLPALREILGWHVQGTDHGICVDPADGLLKAGEGQVQLTWMDAKIHEWVVTPRHGKPVEIQALWLAALGAEVRLSGALGEPSMFADAHARARQGFSALWQQVMPELAPREVNSLAELMGLDTTGSSGPSGLTGLVALGDLSRGDLSRLSSPLPETGGLGRQEAVLAPSTRSHRAVLADGLDAHGQPDLSVRPNALVALALMDTPATDAQVDAVLAQAEEQLLTPLGLHTLSPLDSRYLGNYGGPQLIRDAAYHQGTVWPWPIGSYVELLLSRGEVGRARAALSGLLGHLGEAGVGHVSEVFSGDALHPGGCPFQAWSVAEVLRAHVLVSLAEMEQAAQAQNAAGVPSRPSARA</sequence>
<dbReference type="Pfam" id="PF12439">
    <property type="entry name" value="GDE_N"/>
    <property type="match status" value="1"/>
</dbReference>
<feature type="domain" description="Glycogen debranching enzyme bacterial and archaeal type N-terminal" evidence="2">
    <location>
        <begin position="30"/>
        <end position="258"/>
    </location>
</feature>
<dbReference type="Gene3D" id="1.50.10.10">
    <property type="match status" value="2"/>
</dbReference>
<dbReference type="Proteomes" id="UP001595748">
    <property type="component" value="Unassembled WGS sequence"/>
</dbReference>
<dbReference type="InterPro" id="IPR024742">
    <property type="entry name" value="Glycogen_debranch_N"/>
</dbReference>
<organism evidence="3 4">
    <name type="scientific">Deinococcus antarcticus</name>
    <dbReference type="NCBI Taxonomy" id="1298767"/>
    <lineage>
        <taxon>Bacteria</taxon>
        <taxon>Thermotogati</taxon>
        <taxon>Deinococcota</taxon>
        <taxon>Deinococci</taxon>
        <taxon>Deinococcales</taxon>
        <taxon>Deinococcaceae</taxon>
        <taxon>Deinococcus</taxon>
    </lineage>
</organism>
<feature type="domain" description="Glycogen debranching enzyme C-terminal" evidence="1">
    <location>
        <begin position="314"/>
        <end position="741"/>
    </location>
</feature>
<dbReference type="RefSeq" id="WP_380077708.1">
    <property type="nucleotide sequence ID" value="NZ_JBHRZF010000125.1"/>
</dbReference>
<dbReference type="InterPro" id="IPR010401">
    <property type="entry name" value="AGL/Gdb1"/>
</dbReference>
<dbReference type="SUPFAM" id="SSF48208">
    <property type="entry name" value="Six-hairpin glycosidases"/>
    <property type="match status" value="1"/>
</dbReference>
<gene>
    <name evidence="3" type="ORF">ACFOPQ_10160</name>
</gene>
<comment type="caution">
    <text evidence="3">The sequence shown here is derived from an EMBL/GenBank/DDBJ whole genome shotgun (WGS) entry which is preliminary data.</text>
</comment>